<keyword evidence="2" id="KW-1185">Reference proteome</keyword>
<evidence type="ECO:0000313" key="1">
    <source>
        <dbReference type="EMBL" id="WVZ00603.1"/>
    </source>
</evidence>
<dbReference type="PANTHER" id="PTHR11439:SF489">
    <property type="entry name" value="RNA-DIRECTED DNA POLYMERASE"/>
    <property type="match status" value="1"/>
</dbReference>
<sequence>MMSSLRLTKDASTAVEDPAFYRSIVGALQYITVTRLVLPDIMWLSSLLSELKVQYLHPVIYSDNLGAVLLAANPVMHTRSKHFELDLHFVRYHFRIISVVLFIFHLTFR</sequence>
<dbReference type="CDD" id="cd09272">
    <property type="entry name" value="RNase_HI_RT_Ty1"/>
    <property type="match status" value="1"/>
</dbReference>
<dbReference type="AlphaFoldDB" id="A0AAQ3RPP5"/>
<accession>A0AAQ3RPP5</accession>
<protein>
    <submittedName>
        <fullName evidence="1">Uncharacterized protein</fullName>
    </submittedName>
</protein>
<name>A0AAQ3RPP5_VIGMU</name>
<dbReference type="EMBL" id="CP144693">
    <property type="protein sequence ID" value="WVZ00603.1"/>
    <property type="molecule type" value="Genomic_DNA"/>
</dbReference>
<proteinExistence type="predicted"/>
<reference evidence="1 2" key="1">
    <citation type="journal article" date="2023" name="Life. Sci Alliance">
        <title>Evolutionary insights into 3D genome organization and epigenetic landscape of Vigna mungo.</title>
        <authorList>
            <person name="Junaid A."/>
            <person name="Singh B."/>
            <person name="Bhatia S."/>
        </authorList>
    </citation>
    <scope>NUCLEOTIDE SEQUENCE [LARGE SCALE GENOMIC DNA]</scope>
    <source>
        <strain evidence="1">Urdbean</strain>
    </source>
</reference>
<gene>
    <name evidence="1" type="ORF">V8G54_026672</name>
</gene>
<evidence type="ECO:0000313" key="2">
    <source>
        <dbReference type="Proteomes" id="UP001374535"/>
    </source>
</evidence>
<organism evidence="1 2">
    <name type="scientific">Vigna mungo</name>
    <name type="common">Black gram</name>
    <name type="synonym">Phaseolus mungo</name>
    <dbReference type="NCBI Taxonomy" id="3915"/>
    <lineage>
        <taxon>Eukaryota</taxon>
        <taxon>Viridiplantae</taxon>
        <taxon>Streptophyta</taxon>
        <taxon>Embryophyta</taxon>
        <taxon>Tracheophyta</taxon>
        <taxon>Spermatophyta</taxon>
        <taxon>Magnoliopsida</taxon>
        <taxon>eudicotyledons</taxon>
        <taxon>Gunneridae</taxon>
        <taxon>Pentapetalae</taxon>
        <taxon>rosids</taxon>
        <taxon>fabids</taxon>
        <taxon>Fabales</taxon>
        <taxon>Fabaceae</taxon>
        <taxon>Papilionoideae</taxon>
        <taxon>50 kb inversion clade</taxon>
        <taxon>NPAAA clade</taxon>
        <taxon>indigoferoid/millettioid clade</taxon>
        <taxon>Phaseoleae</taxon>
        <taxon>Vigna</taxon>
    </lineage>
</organism>
<dbReference type="PANTHER" id="PTHR11439">
    <property type="entry name" value="GAG-POL-RELATED RETROTRANSPOSON"/>
    <property type="match status" value="1"/>
</dbReference>
<dbReference type="Proteomes" id="UP001374535">
    <property type="component" value="Chromosome 8"/>
</dbReference>